<evidence type="ECO:0000313" key="2">
    <source>
        <dbReference type="EMBL" id="KAJ4952630.1"/>
    </source>
</evidence>
<dbReference type="AlphaFoldDB" id="A0A9Q0GUB3"/>
<organism evidence="2 3">
    <name type="scientific">Protea cynaroides</name>
    <dbReference type="NCBI Taxonomy" id="273540"/>
    <lineage>
        <taxon>Eukaryota</taxon>
        <taxon>Viridiplantae</taxon>
        <taxon>Streptophyta</taxon>
        <taxon>Embryophyta</taxon>
        <taxon>Tracheophyta</taxon>
        <taxon>Spermatophyta</taxon>
        <taxon>Magnoliopsida</taxon>
        <taxon>Proteales</taxon>
        <taxon>Proteaceae</taxon>
        <taxon>Protea</taxon>
    </lineage>
</organism>
<keyword evidence="1" id="KW-1133">Transmembrane helix</keyword>
<name>A0A9Q0GUB3_9MAGN</name>
<keyword evidence="1" id="KW-0812">Transmembrane</keyword>
<dbReference type="EMBL" id="JAMYWD010000012">
    <property type="protein sequence ID" value="KAJ4952630.1"/>
    <property type="molecule type" value="Genomic_DNA"/>
</dbReference>
<keyword evidence="1" id="KW-0472">Membrane</keyword>
<keyword evidence="3" id="KW-1185">Reference proteome</keyword>
<evidence type="ECO:0000256" key="1">
    <source>
        <dbReference type="SAM" id="Phobius"/>
    </source>
</evidence>
<reference evidence="2" key="1">
    <citation type="journal article" date="2023" name="Plant J.">
        <title>The genome of the king protea, Protea cynaroides.</title>
        <authorList>
            <person name="Chang J."/>
            <person name="Duong T.A."/>
            <person name="Schoeman C."/>
            <person name="Ma X."/>
            <person name="Roodt D."/>
            <person name="Barker N."/>
            <person name="Li Z."/>
            <person name="Van de Peer Y."/>
            <person name="Mizrachi E."/>
        </authorList>
    </citation>
    <scope>NUCLEOTIDE SEQUENCE</scope>
    <source>
        <tissue evidence="2">Young leaves</tissue>
    </source>
</reference>
<comment type="caution">
    <text evidence="2">The sequence shown here is derived from an EMBL/GenBank/DDBJ whole genome shotgun (WGS) entry which is preliminary data.</text>
</comment>
<proteinExistence type="predicted"/>
<feature type="transmembrane region" description="Helical" evidence="1">
    <location>
        <begin position="83"/>
        <end position="100"/>
    </location>
</feature>
<dbReference type="Proteomes" id="UP001141806">
    <property type="component" value="Unassembled WGS sequence"/>
</dbReference>
<protein>
    <submittedName>
        <fullName evidence="2">Uncharacterized protein</fullName>
    </submittedName>
</protein>
<accession>A0A9Q0GUB3</accession>
<sequence length="106" mass="12231">MRVKRGSSATVYLDNVACKDFLHSKFPVSIIDMKRAVPFISLRALHDIAREESVLTQCDDNQEKSFALIHVLARFIKYTCTRMLLILLIAPFKVLCWFHEGELFSL</sequence>
<evidence type="ECO:0000313" key="3">
    <source>
        <dbReference type="Proteomes" id="UP001141806"/>
    </source>
</evidence>
<gene>
    <name evidence="2" type="ORF">NE237_029462</name>
</gene>